<dbReference type="Proteomes" id="UP000191901">
    <property type="component" value="Chromosome"/>
</dbReference>
<dbReference type="GO" id="GO:0002161">
    <property type="term" value="F:aminoacyl-tRNA deacylase activity"/>
    <property type="evidence" value="ECO:0007669"/>
    <property type="project" value="InterPro"/>
</dbReference>
<proteinExistence type="predicted"/>
<dbReference type="SUPFAM" id="SSF55826">
    <property type="entry name" value="YbaK/ProRS associated domain"/>
    <property type="match status" value="1"/>
</dbReference>
<dbReference type="GO" id="GO:0016829">
    <property type="term" value="F:lyase activity"/>
    <property type="evidence" value="ECO:0007669"/>
    <property type="project" value="UniProtKB-KW"/>
</dbReference>
<evidence type="ECO:0000313" key="1">
    <source>
        <dbReference type="EMBL" id="ASC71133.1"/>
    </source>
</evidence>
<dbReference type="EMBL" id="CP021983">
    <property type="protein sequence ID" value="ASC71133.1"/>
    <property type="molecule type" value="Genomic_DNA"/>
</dbReference>
<dbReference type="OrthoDB" id="9809296at2"/>
<organism evidence="1 2">
    <name type="scientific">Halomicronema hongdechloris C2206</name>
    <dbReference type="NCBI Taxonomy" id="1641165"/>
    <lineage>
        <taxon>Bacteria</taxon>
        <taxon>Bacillati</taxon>
        <taxon>Cyanobacteriota</taxon>
        <taxon>Cyanophyceae</taxon>
        <taxon>Nodosilineales</taxon>
        <taxon>Nodosilineaceae</taxon>
        <taxon>Halomicronema</taxon>
    </lineage>
</organism>
<evidence type="ECO:0000313" key="2">
    <source>
        <dbReference type="Proteomes" id="UP000191901"/>
    </source>
</evidence>
<protein>
    <submittedName>
        <fullName evidence="1">Cys-tRNA(Pro)/Cys-tRNA(Cys) deacylase YbaK</fullName>
        <ecNumber evidence="1">4.2.-.-</ecNumber>
    </submittedName>
</protein>
<name>A0A1Z3HLF2_9CYAN</name>
<sequence length="69" mass="7246">MTPAINVVGGISPLGQKRRLAMVLDASAMDHGSIYVSAGKRGLEIELAPTDLVALCRAELAAIQRSVDK</sequence>
<reference evidence="1 2" key="1">
    <citation type="journal article" date="2016" name="Biochim. Biophys. Acta">
        <title>Characterization of red-shifted phycobilisomes isolated from the chlorophyll f-containing cyanobacterium Halomicronema hongdechloris.</title>
        <authorList>
            <person name="Li Y."/>
            <person name="Lin Y."/>
            <person name="Garvey C.J."/>
            <person name="Birch D."/>
            <person name="Corkery R.W."/>
            <person name="Loughlin P.C."/>
            <person name="Scheer H."/>
            <person name="Willows R.D."/>
            <person name="Chen M."/>
        </authorList>
    </citation>
    <scope>NUCLEOTIDE SEQUENCE [LARGE SCALE GENOMIC DNA]</scope>
    <source>
        <strain evidence="1 2">C2206</strain>
    </source>
</reference>
<dbReference type="InterPro" id="IPR036754">
    <property type="entry name" value="YbaK/aa-tRNA-synt-asso_dom_sf"/>
</dbReference>
<dbReference type="AlphaFoldDB" id="A0A1Z3HLF2"/>
<keyword evidence="1" id="KW-0456">Lyase</keyword>
<keyword evidence="2" id="KW-1185">Reference proteome</keyword>
<dbReference type="KEGG" id="hhg:XM38_020830"/>
<dbReference type="Gene3D" id="3.90.960.10">
    <property type="entry name" value="YbaK/aminoacyl-tRNA synthetase-associated domain"/>
    <property type="match status" value="1"/>
</dbReference>
<accession>A0A1Z3HLF2</accession>
<dbReference type="EC" id="4.2.-.-" evidence="1"/>
<gene>
    <name evidence="1" type="primary">ybaK</name>
    <name evidence="1" type="ORF">XM38_020830</name>
</gene>